<keyword evidence="5" id="KW-0175">Coiled coil</keyword>
<evidence type="ECO:0000313" key="9">
    <source>
        <dbReference type="EMBL" id="AHI20434.1"/>
    </source>
</evidence>
<evidence type="ECO:0000259" key="8">
    <source>
        <dbReference type="PROSITE" id="PS50983"/>
    </source>
</evidence>
<comment type="similarity">
    <text evidence="2">Belongs to the bacterial solute-binding protein 8 family.</text>
</comment>
<evidence type="ECO:0000256" key="2">
    <source>
        <dbReference type="ARBA" id="ARBA00008814"/>
    </source>
</evidence>
<evidence type="ECO:0000256" key="3">
    <source>
        <dbReference type="ARBA" id="ARBA00022448"/>
    </source>
</evidence>
<reference evidence="10" key="1">
    <citation type="submission" date="2013-02" db="EMBL/GenBank/DDBJ databases">
        <title>The complete genome sequence of Corynebacterium casei LMG S-19264 (=DSM 44701).</title>
        <authorList>
            <person name="Ruckert C."/>
            <person name="Albersmeier A."/>
            <person name="Kalinowski J."/>
        </authorList>
    </citation>
    <scope>NUCLEOTIDE SEQUENCE [LARGE SCALE GENOMIC DNA]</scope>
    <source>
        <strain evidence="10">LMG S-19264</strain>
    </source>
</reference>
<dbReference type="PROSITE" id="PS50983">
    <property type="entry name" value="FE_B12_PBP"/>
    <property type="match status" value="1"/>
</dbReference>
<feature type="compositionally biased region" description="Low complexity" evidence="6">
    <location>
        <begin position="28"/>
        <end position="44"/>
    </location>
</feature>
<feature type="chain" id="PRO_5045665729" description="Fe/B12 periplasmic-binding domain-containing protein" evidence="7">
    <location>
        <begin position="19"/>
        <end position="332"/>
    </location>
</feature>
<dbReference type="PANTHER" id="PTHR30532:SF1">
    <property type="entry name" value="IRON(3+)-HYDROXAMATE-BINDING PROTEIN FHUD"/>
    <property type="match status" value="1"/>
</dbReference>
<dbReference type="PROSITE" id="PS51257">
    <property type="entry name" value="PROKAR_LIPOPROTEIN"/>
    <property type="match status" value="1"/>
</dbReference>
<dbReference type="GeneID" id="82877996"/>
<dbReference type="InterPro" id="IPR002491">
    <property type="entry name" value="ABC_transptr_periplasmic_BD"/>
</dbReference>
<comment type="subcellular location">
    <subcellularLocation>
        <location evidence="1">Cell envelope</location>
    </subcellularLocation>
</comment>
<evidence type="ECO:0000256" key="7">
    <source>
        <dbReference type="SAM" id="SignalP"/>
    </source>
</evidence>
<dbReference type="EMBL" id="CP004350">
    <property type="protein sequence ID" value="AHI20434.1"/>
    <property type="molecule type" value="Genomic_DNA"/>
</dbReference>
<feature type="domain" description="Fe/B12 periplasmic-binding" evidence="8">
    <location>
        <begin position="69"/>
        <end position="332"/>
    </location>
</feature>
<evidence type="ECO:0000256" key="6">
    <source>
        <dbReference type="SAM" id="MobiDB-lite"/>
    </source>
</evidence>
<feature type="signal peptide" evidence="7">
    <location>
        <begin position="1"/>
        <end position="18"/>
    </location>
</feature>
<feature type="region of interest" description="Disordered" evidence="6">
    <location>
        <begin position="28"/>
        <end position="50"/>
    </location>
</feature>
<evidence type="ECO:0000313" key="10">
    <source>
        <dbReference type="Proteomes" id="UP000019226"/>
    </source>
</evidence>
<proteinExistence type="inferred from homology"/>
<evidence type="ECO:0000256" key="5">
    <source>
        <dbReference type="SAM" id="Coils"/>
    </source>
</evidence>
<organism evidence="9 10">
    <name type="scientific">Corynebacterium casei LMG S-19264</name>
    <dbReference type="NCBI Taxonomy" id="1285583"/>
    <lineage>
        <taxon>Bacteria</taxon>
        <taxon>Bacillati</taxon>
        <taxon>Actinomycetota</taxon>
        <taxon>Actinomycetes</taxon>
        <taxon>Mycobacteriales</taxon>
        <taxon>Corynebacteriaceae</taxon>
        <taxon>Corynebacterium</taxon>
    </lineage>
</organism>
<evidence type="ECO:0000256" key="1">
    <source>
        <dbReference type="ARBA" id="ARBA00004196"/>
    </source>
</evidence>
<dbReference type="InterPro" id="IPR051313">
    <property type="entry name" value="Bact_iron-sidero_bind"/>
</dbReference>
<dbReference type="Pfam" id="PF01497">
    <property type="entry name" value="Peripla_BP_2"/>
    <property type="match status" value="1"/>
</dbReference>
<dbReference type="Gene3D" id="3.40.50.1980">
    <property type="entry name" value="Nitrogenase molybdenum iron protein domain"/>
    <property type="match status" value="2"/>
</dbReference>
<dbReference type="Proteomes" id="UP000019226">
    <property type="component" value="Chromosome"/>
</dbReference>
<accession>A0ABN4CDN3</accession>
<sequence length="332" mass="35577">MKKSIFYLPAILATASLAIISCSSSPEDSAESSAESASANADQSTSSGDARTVNTVLGEVTVPADIDSVVVLEGRRDLDIVLSLGLPLTGMPYEEAGSLDLESPLADELAEAKESGAEELFLADEINVESIAAAKPDLIISRVDDVEPIQDKLEAIAPVLAIGDQSTSTWQEDLQLVAEATGTEERAAELIDDYESQVAELSEEYADVLAENSFVPLSYNEEQIETRPNRLLSTILRDLGAKSSDAFQAAIDGEEVAYSPEQTLEGFEDADGIIALVNDPQVWEDVQNDALFNKLPAVQNGHIVRSDKQTHEGGPLTATHSLKVIEELLKTF</sequence>
<keyword evidence="4 7" id="KW-0732">Signal</keyword>
<keyword evidence="10" id="KW-1185">Reference proteome</keyword>
<dbReference type="RefSeq" id="WP_006822836.1">
    <property type="nucleotide sequence ID" value="NZ_CP004350.1"/>
</dbReference>
<keyword evidence="3" id="KW-0813">Transport</keyword>
<dbReference type="PANTHER" id="PTHR30532">
    <property type="entry name" value="IRON III DICITRATE-BINDING PERIPLASMIC PROTEIN"/>
    <property type="match status" value="1"/>
</dbReference>
<feature type="coiled-coil region" evidence="5">
    <location>
        <begin position="184"/>
        <end position="211"/>
    </location>
</feature>
<name>A0ABN4CDN3_9CORY</name>
<dbReference type="SUPFAM" id="SSF53807">
    <property type="entry name" value="Helical backbone' metal receptor"/>
    <property type="match status" value="1"/>
</dbReference>
<protein>
    <recommendedName>
        <fullName evidence="8">Fe/B12 periplasmic-binding domain-containing protein</fullName>
    </recommendedName>
</protein>
<evidence type="ECO:0000256" key="4">
    <source>
        <dbReference type="ARBA" id="ARBA00022729"/>
    </source>
</evidence>
<gene>
    <name evidence="9" type="ORF">CCASEI_09375</name>
</gene>